<dbReference type="InterPro" id="IPR039315">
    <property type="entry name" value="CheW"/>
</dbReference>
<dbReference type="InterPro" id="IPR036061">
    <property type="entry name" value="CheW-like_dom_sf"/>
</dbReference>
<dbReference type="GO" id="GO:0005829">
    <property type="term" value="C:cytosol"/>
    <property type="evidence" value="ECO:0007669"/>
    <property type="project" value="TreeGrafter"/>
</dbReference>
<accession>A0A4V1MRE9</accession>
<name>A0A4V1MRE9_9BURK</name>
<proteinExistence type="predicted"/>
<dbReference type="InterPro" id="IPR002545">
    <property type="entry name" value="CheW-lke_dom"/>
</dbReference>
<evidence type="ECO:0000256" key="2">
    <source>
        <dbReference type="ARBA" id="ARBA00021483"/>
    </source>
</evidence>
<dbReference type="Gene3D" id="2.30.30.40">
    <property type="entry name" value="SH3 Domains"/>
    <property type="match status" value="1"/>
</dbReference>
<dbReference type="RefSeq" id="WP_129153808.1">
    <property type="nucleotide sequence ID" value="NZ_JBHSDO010000015.1"/>
</dbReference>
<dbReference type="SUPFAM" id="SSF50341">
    <property type="entry name" value="CheW-like"/>
    <property type="match status" value="1"/>
</dbReference>
<evidence type="ECO:0000313" key="5">
    <source>
        <dbReference type="EMBL" id="RXN83697.1"/>
    </source>
</evidence>
<comment type="caution">
    <text evidence="5">The sequence shown here is derived from an EMBL/GenBank/DDBJ whole genome shotgun (WGS) entry which is preliminary data.</text>
</comment>
<dbReference type="EMBL" id="PYAL01000009">
    <property type="protein sequence ID" value="RXN83697.1"/>
    <property type="molecule type" value="Genomic_DNA"/>
</dbReference>
<dbReference type="GO" id="GO:0006935">
    <property type="term" value="P:chemotaxis"/>
    <property type="evidence" value="ECO:0007669"/>
    <property type="project" value="InterPro"/>
</dbReference>
<feature type="domain" description="CheW-like" evidence="4">
    <location>
        <begin position="81"/>
        <end position="231"/>
    </location>
</feature>
<dbReference type="Proteomes" id="UP000290849">
    <property type="component" value="Unassembled WGS sequence"/>
</dbReference>
<dbReference type="Pfam" id="PF01584">
    <property type="entry name" value="CheW"/>
    <property type="match status" value="1"/>
</dbReference>
<evidence type="ECO:0000256" key="3">
    <source>
        <dbReference type="ARBA" id="ARBA00022490"/>
    </source>
</evidence>
<reference evidence="5 6" key="1">
    <citation type="journal article" date="2017" name="Int. J. Syst. Evol. Microbiol.">
        <title>Achromobacter aloeverae sp. nov., isolated from the root of Aloe vera (L.) Burm.f.</title>
        <authorList>
            <person name="Kuncharoen N."/>
            <person name="Muramatsu Y."/>
            <person name="Shibata C."/>
            <person name="Kamakura Y."/>
            <person name="Nakagawa Y."/>
            <person name="Tanasupawat S."/>
        </authorList>
    </citation>
    <scope>NUCLEOTIDE SEQUENCE [LARGE SCALE GENOMIC DNA]</scope>
    <source>
        <strain evidence="5 6">AVA-1</strain>
    </source>
</reference>
<evidence type="ECO:0000313" key="6">
    <source>
        <dbReference type="Proteomes" id="UP000290849"/>
    </source>
</evidence>
<comment type="subcellular location">
    <subcellularLocation>
        <location evidence="1">Cytoplasm</location>
    </subcellularLocation>
</comment>
<dbReference type="PROSITE" id="PS50851">
    <property type="entry name" value="CHEW"/>
    <property type="match status" value="1"/>
</dbReference>
<sequence length="234" mass="24275">MAERDAARIDDCWNRVGIRGDQSCPLLREHIHCRNCPTYAAAARRLLDRQALASTAANDVTADSGDRAAAGGHAESGHASSLSVLVFRLGAEWLALPTPALAEVSTMRAIHTLPRRSGVVTGVCNIRGRLLTCISLPALLGLAPSAVPAAGPAALAAPAKALPRLLILNSAPRAVVAPVDEVEGIRAYAADALGPVPSTLGADRYASAVARHGDRAIGVLDAERVLRAIDRSLA</sequence>
<dbReference type="GO" id="GO:0007165">
    <property type="term" value="P:signal transduction"/>
    <property type="evidence" value="ECO:0007669"/>
    <property type="project" value="InterPro"/>
</dbReference>
<dbReference type="Gene3D" id="2.40.50.180">
    <property type="entry name" value="CheA-289, Domain 4"/>
    <property type="match status" value="1"/>
</dbReference>
<dbReference type="PANTHER" id="PTHR22617">
    <property type="entry name" value="CHEMOTAXIS SENSOR HISTIDINE KINASE-RELATED"/>
    <property type="match status" value="1"/>
</dbReference>
<dbReference type="SMART" id="SM00260">
    <property type="entry name" value="CheW"/>
    <property type="match status" value="1"/>
</dbReference>
<dbReference type="OrthoDB" id="21516at2"/>
<dbReference type="AlphaFoldDB" id="A0A4V1MRE9"/>
<protein>
    <recommendedName>
        <fullName evidence="2">Chemotaxis protein CheW</fullName>
    </recommendedName>
</protein>
<evidence type="ECO:0000259" key="4">
    <source>
        <dbReference type="PROSITE" id="PS50851"/>
    </source>
</evidence>
<keyword evidence="3" id="KW-0963">Cytoplasm</keyword>
<dbReference type="PANTHER" id="PTHR22617:SF45">
    <property type="entry name" value="CHEMOTAXIS PROTEIN CHEW"/>
    <property type="match status" value="1"/>
</dbReference>
<gene>
    <name evidence="5" type="ORF">C7R54_25810</name>
</gene>
<organism evidence="5 6">
    <name type="scientific">Achromobacter aloeverae</name>
    <dbReference type="NCBI Taxonomy" id="1750518"/>
    <lineage>
        <taxon>Bacteria</taxon>
        <taxon>Pseudomonadati</taxon>
        <taxon>Pseudomonadota</taxon>
        <taxon>Betaproteobacteria</taxon>
        <taxon>Burkholderiales</taxon>
        <taxon>Alcaligenaceae</taxon>
        <taxon>Achromobacter</taxon>
    </lineage>
</organism>
<evidence type="ECO:0000256" key="1">
    <source>
        <dbReference type="ARBA" id="ARBA00004496"/>
    </source>
</evidence>
<keyword evidence="6" id="KW-1185">Reference proteome</keyword>